<comment type="caution">
    <text evidence="1">The sequence shown here is derived from an EMBL/GenBank/DDBJ whole genome shotgun (WGS) entry which is preliminary data.</text>
</comment>
<dbReference type="EMBL" id="LUCS01000028">
    <property type="protein sequence ID" value="KAF6509748.1"/>
    <property type="molecule type" value="Genomic_DNA"/>
</dbReference>
<gene>
    <name evidence="1" type="ORF">GS8_1905</name>
</gene>
<organism evidence="1 2">
    <name type="scientific">Geobacillus stearothermophilus</name>
    <name type="common">Bacillus stearothermophilus</name>
    <dbReference type="NCBI Taxonomy" id="1422"/>
    <lineage>
        <taxon>Bacteria</taxon>
        <taxon>Bacillati</taxon>
        <taxon>Bacillota</taxon>
        <taxon>Bacilli</taxon>
        <taxon>Bacillales</taxon>
        <taxon>Anoxybacillaceae</taxon>
        <taxon>Geobacillus</taxon>
    </lineage>
</organism>
<protein>
    <submittedName>
        <fullName evidence="1">Uncharacterized protein</fullName>
    </submittedName>
</protein>
<proteinExistence type="predicted"/>
<name>A0ABQ7HC28_GEOSE</name>
<dbReference type="Proteomes" id="UP000773850">
    <property type="component" value="Unassembled WGS sequence"/>
</dbReference>
<reference evidence="1 2" key="1">
    <citation type="submission" date="2016-03" db="EMBL/GenBank/DDBJ databases">
        <title>Spore heat resistance.</title>
        <authorList>
            <person name="Boekhorst J."/>
            <person name="Berendsen E.M."/>
            <person name="Wells-Bennik M.H."/>
            <person name="Kuipers O.P."/>
        </authorList>
    </citation>
    <scope>NUCLEOTIDE SEQUENCE [LARGE SCALE GENOMIC DNA]</scope>
    <source>
        <strain evidence="1 2">GS8</strain>
    </source>
</reference>
<evidence type="ECO:0000313" key="1">
    <source>
        <dbReference type="EMBL" id="KAF6509748.1"/>
    </source>
</evidence>
<evidence type="ECO:0000313" key="2">
    <source>
        <dbReference type="Proteomes" id="UP000773850"/>
    </source>
</evidence>
<keyword evidence="2" id="KW-1185">Reference proteome</keyword>
<accession>A0ABQ7HC28</accession>
<sequence>MASGSVAETAIVDYDKTCSRCAGTYQCGQRGREAPPCQATYLSL</sequence>